<evidence type="ECO:0000313" key="3">
    <source>
        <dbReference type="Proteomes" id="UP000193804"/>
    </source>
</evidence>
<dbReference type="Pfam" id="PF00491">
    <property type="entry name" value="Arginase"/>
    <property type="match status" value="1"/>
</dbReference>
<dbReference type="RefSeq" id="WP_085515069.1">
    <property type="nucleotide sequence ID" value="NZ_FXAW01000001.1"/>
</dbReference>
<dbReference type="PROSITE" id="PS51409">
    <property type="entry name" value="ARGINASE_2"/>
    <property type="match status" value="1"/>
</dbReference>
<evidence type="ECO:0000256" key="1">
    <source>
        <dbReference type="PROSITE-ProRule" id="PRU00742"/>
    </source>
</evidence>
<reference evidence="3" key="1">
    <citation type="submission" date="2017-04" db="EMBL/GenBank/DDBJ databases">
        <authorList>
            <person name="Varghese N."/>
            <person name="Submissions S."/>
        </authorList>
    </citation>
    <scope>NUCLEOTIDE SEQUENCE [LARGE SCALE GENOMIC DNA]</scope>
    <source>
        <strain evidence="3">DSM 4125</strain>
    </source>
</reference>
<protein>
    <submittedName>
        <fullName evidence="2">Formiminoglutamase</fullName>
    </submittedName>
</protein>
<organism evidence="2 3">
    <name type="scientific">Marivirga sericea</name>
    <dbReference type="NCBI Taxonomy" id="1028"/>
    <lineage>
        <taxon>Bacteria</taxon>
        <taxon>Pseudomonadati</taxon>
        <taxon>Bacteroidota</taxon>
        <taxon>Cytophagia</taxon>
        <taxon>Cytophagales</taxon>
        <taxon>Marivirgaceae</taxon>
        <taxon>Marivirga</taxon>
    </lineage>
</organism>
<gene>
    <name evidence="2" type="ORF">SAMN05661096_00033</name>
</gene>
<keyword evidence="3" id="KW-1185">Reference proteome</keyword>
<comment type="similarity">
    <text evidence="1">Belongs to the arginase family.</text>
</comment>
<dbReference type="Gene3D" id="3.40.800.10">
    <property type="entry name" value="Ureohydrolase domain"/>
    <property type="match status" value="1"/>
</dbReference>
<sequence length="330" mass="36867">MDIDHFHFFDEQDLNSYLKPREGETKIGETISYGNDFKNSTAKFVLLGIEESIGVKGNLGISGTHTAWDSFLNAFLNIQHTEKLSGETIHLLGHFNFQDLAKTAQSTEDYRALVPQIDDAVFPLNQRITEAGKIPIVIGGSHANAFPIIKGVSLAKNKAINVMNLDAHADFRALEGRHSGNPFSTAKAERYMADYSVLGLHENYNSQNMLNEMAMHKGIRYYFWEDIYLGKKITFEDALNDFIQLNQNKACGIELDMDSIEGVLSSAMTPSGFSTTEARYYAYKTGHSLHPSYFHLCEAALELETGLKNNSTGKLLSYLVSDFVKGVLER</sequence>
<accession>A0A1X7I0G7</accession>
<dbReference type="InterPro" id="IPR006035">
    <property type="entry name" value="Ureohydrolase"/>
</dbReference>
<dbReference type="InterPro" id="IPR023696">
    <property type="entry name" value="Ureohydrolase_dom_sf"/>
</dbReference>
<dbReference type="OrthoDB" id="9788689at2"/>
<dbReference type="GO" id="GO:0046872">
    <property type="term" value="F:metal ion binding"/>
    <property type="evidence" value="ECO:0007669"/>
    <property type="project" value="InterPro"/>
</dbReference>
<name>A0A1X7I0G7_9BACT</name>
<dbReference type="GO" id="GO:0016813">
    <property type="term" value="F:hydrolase activity, acting on carbon-nitrogen (but not peptide) bonds, in linear amidines"/>
    <property type="evidence" value="ECO:0007669"/>
    <property type="project" value="UniProtKB-ARBA"/>
</dbReference>
<evidence type="ECO:0000313" key="2">
    <source>
        <dbReference type="EMBL" id="SMG07454.1"/>
    </source>
</evidence>
<dbReference type="Proteomes" id="UP000193804">
    <property type="component" value="Unassembled WGS sequence"/>
</dbReference>
<dbReference type="STRING" id="1028.SAMN05661096_00033"/>
<dbReference type="EMBL" id="FXAW01000001">
    <property type="protein sequence ID" value="SMG07454.1"/>
    <property type="molecule type" value="Genomic_DNA"/>
</dbReference>
<dbReference type="SUPFAM" id="SSF52768">
    <property type="entry name" value="Arginase/deacetylase"/>
    <property type="match status" value="1"/>
</dbReference>
<dbReference type="AlphaFoldDB" id="A0A1X7I0G7"/>
<dbReference type="CDD" id="cd09988">
    <property type="entry name" value="Formimidoylglutamase"/>
    <property type="match status" value="1"/>
</dbReference>
<proteinExistence type="inferred from homology"/>